<accession>A0A2A6RFJ7</accession>
<organism evidence="1 2">
    <name type="scientific">Candidatus Viridilinea mediisalina</name>
    <dbReference type="NCBI Taxonomy" id="2024553"/>
    <lineage>
        <taxon>Bacteria</taxon>
        <taxon>Bacillati</taxon>
        <taxon>Chloroflexota</taxon>
        <taxon>Chloroflexia</taxon>
        <taxon>Chloroflexales</taxon>
        <taxon>Chloroflexineae</taxon>
        <taxon>Oscillochloridaceae</taxon>
        <taxon>Candidatus Viridilinea</taxon>
    </lineage>
</organism>
<evidence type="ECO:0000313" key="2">
    <source>
        <dbReference type="Proteomes" id="UP000220527"/>
    </source>
</evidence>
<keyword evidence="2" id="KW-1185">Reference proteome</keyword>
<proteinExistence type="predicted"/>
<gene>
    <name evidence="1" type="ORF">CJ255_17075</name>
</gene>
<name>A0A2A6RFJ7_9CHLR</name>
<dbReference type="AlphaFoldDB" id="A0A2A6RFJ7"/>
<evidence type="ECO:0000313" key="1">
    <source>
        <dbReference type="EMBL" id="PDW01847.1"/>
    </source>
</evidence>
<dbReference type="SUPFAM" id="SSF63829">
    <property type="entry name" value="Calcium-dependent phosphotriesterase"/>
    <property type="match status" value="1"/>
</dbReference>
<dbReference type="EMBL" id="NQWI01000104">
    <property type="protein sequence ID" value="PDW01847.1"/>
    <property type="molecule type" value="Genomic_DNA"/>
</dbReference>
<protein>
    <submittedName>
        <fullName evidence="1">Uncharacterized protein</fullName>
    </submittedName>
</protein>
<comment type="caution">
    <text evidence="1">The sequence shown here is derived from an EMBL/GenBank/DDBJ whole genome shotgun (WGS) entry which is preliminary data.</text>
</comment>
<dbReference type="Proteomes" id="UP000220527">
    <property type="component" value="Unassembled WGS sequence"/>
</dbReference>
<reference evidence="2" key="1">
    <citation type="submission" date="2017-08" db="EMBL/GenBank/DDBJ databases">
        <authorList>
            <person name="Grouzdev D.S."/>
            <person name="Gaisin V.A."/>
            <person name="Rysina M.S."/>
            <person name="Gorlenko V.M."/>
        </authorList>
    </citation>
    <scope>NUCLEOTIDE SEQUENCE [LARGE SCALE GENOMIC DNA]</scope>
    <source>
        <strain evidence="2">Kir15-3F</strain>
    </source>
</reference>
<sequence length="518" mass="53644">MFVAAKERKGTQQNDGAFAPLPQCGRGVGGEGHPAHPNALFVTLENMFFPPMNLLLLGLLLAGTLLMGTHATQAQQPLAQTTTVYLPLVIKPGMPSGVVGPTELNLRAATHLGGSDDDHAAAVVLGADGTVIVAGTLPGYQPPGVVPTTLLDGSDGWLLRFSTDGQLLGATRLGAEVTGLAVDPTGTLVACGDFGLAALSAEAQSLLWHAEVGAGRRCAVGLDGTSAVLVENEVALVAANGTPLGRWSAGRGSSNDLVVDGQREQVIVTGFVQITSNLQIPFIRAYSYTGELRWRSYDFPAGTPNLGTADTRGERLALGQDGMLYVAGSINGGTGASIFVRDPKDTSQSATDRIVVTDRYTNPFNVGSIKMLWIGRFDPADGTLLLGQSLLTRLSNERGNSISAAAMTASSDGTVYLAGQAFASLAQRDDVVINGARIGSYGGGDAYVLVLSPDLRQRQLWVAFSAEDGSRGGAVGLAVDNETVALVANLTRGAFVTHNALQAAPGGGTDAYMAVWAR</sequence>